<sequence length="97" mass="10114">MNSNLSGGWSTFWNGLAGSGGFGTLMTVLSIVAAVFIVFVIVKMIFAKFRGRNEGLGSLGWALLVAAIIVMPSVVIPLFLRIVDAIINMIGGIASGV</sequence>
<comment type="caution">
    <text evidence="2">The sequence shown here is derived from an EMBL/GenBank/DDBJ whole genome shotgun (WGS) entry which is preliminary data.</text>
</comment>
<proteinExistence type="predicted"/>
<keyword evidence="1" id="KW-0472">Membrane</keyword>
<accession>A0A5C5B8X7</accession>
<protein>
    <submittedName>
        <fullName evidence="2">Uncharacterized protein</fullName>
    </submittedName>
</protein>
<organism evidence="2 3">
    <name type="scientific">Miniimonas arenae</name>
    <dbReference type="NCBI Taxonomy" id="676201"/>
    <lineage>
        <taxon>Bacteria</taxon>
        <taxon>Bacillati</taxon>
        <taxon>Actinomycetota</taxon>
        <taxon>Actinomycetes</taxon>
        <taxon>Micrococcales</taxon>
        <taxon>Beutenbergiaceae</taxon>
        <taxon>Miniimonas</taxon>
    </lineage>
</organism>
<gene>
    <name evidence="2" type="ORF">FH969_14015</name>
</gene>
<keyword evidence="1" id="KW-1133">Transmembrane helix</keyword>
<dbReference type="AlphaFoldDB" id="A0A5C5B8X7"/>
<keyword evidence="1" id="KW-0812">Transmembrane</keyword>
<evidence type="ECO:0000313" key="2">
    <source>
        <dbReference type="EMBL" id="TNU72944.1"/>
    </source>
</evidence>
<keyword evidence="3" id="KW-1185">Reference proteome</keyword>
<evidence type="ECO:0000313" key="3">
    <source>
        <dbReference type="Proteomes" id="UP000313849"/>
    </source>
</evidence>
<feature type="transmembrane region" description="Helical" evidence="1">
    <location>
        <begin position="58"/>
        <end position="80"/>
    </location>
</feature>
<dbReference type="RefSeq" id="WP_108718647.1">
    <property type="nucleotide sequence ID" value="NZ_VENP01000079.1"/>
</dbReference>
<feature type="transmembrane region" description="Helical" evidence="1">
    <location>
        <begin position="20"/>
        <end position="46"/>
    </location>
</feature>
<dbReference type="EMBL" id="VENP01000079">
    <property type="protein sequence ID" value="TNU72944.1"/>
    <property type="molecule type" value="Genomic_DNA"/>
</dbReference>
<name>A0A5C5B8X7_9MICO</name>
<evidence type="ECO:0000256" key="1">
    <source>
        <dbReference type="SAM" id="Phobius"/>
    </source>
</evidence>
<dbReference type="Proteomes" id="UP000313849">
    <property type="component" value="Unassembled WGS sequence"/>
</dbReference>
<reference evidence="2 3" key="1">
    <citation type="submission" date="2019-06" db="EMBL/GenBank/DDBJ databases">
        <title>Draft genome sequence of Miniimonas arenae KCTC 19750T isolated from sea sand.</title>
        <authorList>
            <person name="Park S.-J."/>
        </authorList>
    </citation>
    <scope>NUCLEOTIDE SEQUENCE [LARGE SCALE GENOMIC DNA]</scope>
    <source>
        <strain evidence="2 3">KCTC 19750</strain>
    </source>
</reference>